<protein>
    <submittedName>
        <fullName evidence="2">Uroporphyrinogen decarboxylase</fullName>
    </submittedName>
</protein>
<feature type="domain" description="Uroporphyrinogen decarboxylase (URO-D)" evidence="1">
    <location>
        <begin position="67"/>
        <end position="313"/>
    </location>
</feature>
<dbReference type="InterPro" id="IPR052024">
    <property type="entry name" value="Methanogen_methyltrans"/>
</dbReference>
<dbReference type="GO" id="GO:0006779">
    <property type="term" value="P:porphyrin-containing compound biosynthetic process"/>
    <property type="evidence" value="ECO:0007669"/>
    <property type="project" value="InterPro"/>
</dbReference>
<dbReference type="GO" id="GO:0004853">
    <property type="term" value="F:uroporphyrinogen decarboxylase activity"/>
    <property type="evidence" value="ECO:0007669"/>
    <property type="project" value="InterPro"/>
</dbReference>
<reference evidence="2 3" key="1">
    <citation type="submission" date="2017-01" db="EMBL/GenBank/DDBJ databases">
        <authorList>
            <person name="Mah S.A."/>
            <person name="Swanson W.J."/>
            <person name="Moy G.W."/>
            <person name="Vacquier V.D."/>
        </authorList>
    </citation>
    <scope>NUCLEOTIDE SEQUENCE [LARGE SCALE GENOMIC DNA]</scope>
    <source>
        <strain evidence="2 3">ASpG1</strain>
    </source>
</reference>
<dbReference type="InterPro" id="IPR038071">
    <property type="entry name" value="UROD/MetE-like_sf"/>
</dbReference>
<dbReference type="PANTHER" id="PTHR47099:SF1">
    <property type="entry name" value="METHYLCOBAMIDE:COM METHYLTRANSFERASE MTBA"/>
    <property type="match status" value="1"/>
</dbReference>
<dbReference type="OrthoDB" id="7375127at2"/>
<dbReference type="InterPro" id="IPR000257">
    <property type="entry name" value="Uroporphyrinogen_deCOase"/>
</dbReference>
<accession>A0A1N6XXJ1</accession>
<dbReference type="STRING" id="159291.SAMN05920897_1335"/>
<gene>
    <name evidence="2" type="ORF">SAMN05920897_1335</name>
</gene>
<name>A0A1N6XXJ1_9SPIO</name>
<dbReference type="SUPFAM" id="SSF51726">
    <property type="entry name" value="UROD/MetE-like"/>
    <property type="match status" value="1"/>
</dbReference>
<organism evidence="2 3">
    <name type="scientific">Alkalispirochaeta americana</name>
    <dbReference type="NCBI Taxonomy" id="159291"/>
    <lineage>
        <taxon>Bacteria</taxon>
        <taxon>Pseudomonadati</taxon>
        <taxon>Spirochaetota</taxon>
        <taxon>Spirochaetia</taxon>
        <taxon>Spirochaetales</taxon>
        <taxon>Spirochaetaceae</taxon>
        <taxon>Alkalispirochaeta</taxon>
    </lineage>
</organism>
<dbReference type="AlphaFoldDB" id="A0A1N6XXJ1"/>
<dbReference type="Proteomes" id="UP000186400">
    <property type="component" value="Unassembled WGS sequence"/>
</dbReference>
<dbReference type="RefSeq" id="WP_076489963.1">
    <property type="nucleotide sequence ID" value="NZ_FTMS01000033.1"/>
</dbReference>
<dbReference type="EMBL" id="FTMS01000033">
    <property type="protein sequence ID" value="SIR06953.1"/>
    <property type="molecule type" value="Genomic_DNA"/>
</dbReference>
<sequence length="321" mass="36117">MTKKQRVAALICGEEVDRIPASFSLHFSKESVSGKKAIDAHREFFQETDVDVLKIMNENLFSPDVLIRSPEDWKHIRPITGKEVYIQNQLDIIKALSDEMGGDAYIFATIHGVFASAFHATKDDDMKLAHHDKVTAHLRESPDVIETALKNIAEGLVAFVDLCIEAGAEGIYYAALGAESYRFTRDEFSRYIKPNDILVLEAAKKAPGGTILHMCKDRLNIDLYKGYPCDIVNWAVNEQNISLDEGRELFKKPVLGGFDDRAGVLVEGRKRDIEHEVHRLVNTYGPTNFMLGADCTLPENMSYERIRWAVDALQIAKMQVS</sequence>
<evidence type="ECO:0000259" key="1">
    <source>
        <dbReference type="Pfam" id="PF01208"/>
    </source>
</evidence>
<evidence type="ECO:0000313" key="2">
    <source>
        <dbReference type="EMBL" id="SIR06953.1"/>
    </source>
</evidence>
<proteinExistence type="predicted"/>
<dbReference type="Gene3D" id="3.20.20.210">
    <property type="match status" value="1"/>
</dbReference>
<evidence type="ECO:0000313" key="3">
    <source>
        <dbReference type="Proteomes" id="UP000186400"/>
    </source>
</evidence>
<keyword evidence="3" id="KW-1185">Reference proteome</keyword>
<dbReference type="Pfam" id="PF01208">
    <property type="entry name" value="URO-D"/>
    <property type="match status" value="1"/>
</dbReference>
<dbReference type="PANTHER" id="PTHR47099">
    <property type="entry name" value="METHYLCOBAMIDE:COM METHYLTRANSFERASE MTBA"/>
    <property type="match status" value="1"/>
</dbReference>